<name>A0A9D4QCQ6_RHISA</name>
<evidence type="ECO:0000259" key="3">
    <source>
        <dbReference type="Pfam" id="PF00171"/>
    </source>
</evidence>
<dbReference type="SUPFAM" id="SSF53720">
    <property type="entry name" value="ALDH-like"/>
    <property type="match status" value="1"/>
</dbReference>
<feature type="domain" description="Aldehyde dehydrogenase" evidence="3">
    <location>
        <begin position="4"/>
        <end position="42"/>
    </location>
</feature>
<keyword evidence="5" id="KW-1185">Reference proteome</keyword>
<dbReference type="InterPro" id="IPR016162">
    <property type="entry name" value="Ald_DH_N"/>
</dbReference>
<keyword evidence="2" id="KW-0560">Oxidoreductase</keyword>
<dbReference type="GO" id="GO:0016491">
    <property type="term" value="F:oxidoreductase activity"/>
    <property type="evidence" value="ECO:0007669"/>
    <property type="project" value="UniProtKB-KW"/>
</dbReference>
<protein>
    <recommendedName>
        <fullName evidence="3">Aldehyde dehydrogenase domain-containing protein</fullName>
    </recommendedName>
</protein>
<dbReference type="Pfam" id="PF00171">
    <property type="entry name" value="Aldedh"/>
    <property type="match status" value="1"/>
</dbReference>
<dbReference type="AlphaFoldDB" id="A0A9D4QCQ6"/>
<evidence type="ECO:0000313" key="4">
    <source>
        <dbReference type="EMBL" id="KAH7975962.1"/>
    </source>
</evidence>
<reference evidence="4" key="2">
    <citation type="submission" date="2021-09" db="EMBL/GenBank/DDBJ databases">
        <authorList>
            <person name="Jia N."/>
            <person name="Wang J."/>
            <person name="Shi W."/>
            <person name="Du L."/>
            <person name="Sun Y."/>
            <person name="Zhan W."/>
            <person name="Jiang J."/>
            <person name="Wang Q."/>
            <person name="Zhang B."/>
            <person name="Ji P."/>
            <person name="Sakyi L.B."/>
            <person name="Cui X."/>
            <person name="Yuan T."/>
            <person name="Jiang B."/>
            <person name="Yang W."/>
            <person name="Lam T.T.-Y."/>
            <person name="Chang Q."/>
            <person name="Ding S."/>
            <person name="Wang X."/>
            <person name="Zhu J."/>
            <person name="Ruan X."/>
            <person name="Zhao L."/>
            <person name="Wei J."/>
            <person name="Que T."/>
            <person name="Du C."/>
            <person name="Cheng J."/>
            <person name="Dai P."/>
            <person name="Han X."/>
            <person name="Huang E."/>
            <person name="Gao Y."/>
            <person name="Liu J."/>
            <person name="Shao H."/>
            <person name="Ye R."/>
            <person name="Li L."/>
            <person name="Wei W."/>
            <person name="Wang X."/>
            <person name="Wang C."/>
            <person name="Huo Q."/>
            <person name="Li W."/>
            <person name="Guo W."/>
            <person name="Chen H."/>
            <person name="Chen S."/>
            <person name="Zhou L."/>
            <person name="Zhou L."/>
            <person name="Ni X."/>
            <person name="Tian J."/>
            <person name="Zhou Y."/>
            <person name="Sheng Y."/>
            <person name="Liu T."/>
            <person name="Pan Y."/>
            <person name="Xia L."/>
            <person name="Li J."/>
            <person name="Zhao F."/>
            <person name="Cao W."/>
        </authorList>
    </citation>
    <scope>NUCLEOTIDE SEQUENCE</scope>
    <source>
        <strain evidence="4">Rsan-2018</strain>
        <tissue evidence="4">Larvae</tissue>
    </source>
</reference>
<dbReference type="EMBL" id="JABSTV010001246">
    <property type="protein sequence ID" value="KAH7975962.1"/>
    <property type="molecule type" value="Genomic_DNA"/>
</dbReference>
<accession>A0A9D4QCQ6</accession>
<reference evidence="4" key="1">
    <citation type="journal article" date="2020" name="Cell">
        <title>Large-Scale Comparative Analyses of Tick Genomes Elucidate Their Genetic Diversity and Vector Capacities.</title>
        <authorList>
            <consortium name="Tick Genome and Microbiome Consortium (TIGMIC)"/>
            <person name="Jia N."/>
            <person name="Wang J."/>
            <person name="Shi W."/>
            <person name="Du L."/>
            <person name="Sun Y."/>
            <person name="Zhan W."/>
            <person name="Jiang J.F."/>
            <person name="Wang Q."/>
            <person name="Zhang B."/>
            <person name="Ji P."/>
            <person name="Bell-Sakyi L."/>
            <person name="Cui X.M."/>
            <person name="Yuan T.T."/>
            <person name="Jiang B.G."/>
            <person name="Yang W.F."/>
            <person name="Lam T.T."/>
            <person name="Chang Q.C."/>
            <person name="Ding S.J."/>
            <person name="Wang X.J."/>
            <person name="Zhu J.G."/>
            <person name="Ruan X.D."/>
            <person name="Zhao L."/>
            <person name="Wei J.T."/>
            <person name="Ye R.Z."/>
            <person name="Que T.C."/>
            <person name="Du C.H."/>
            <person name="Zhou Y.H."/>
            <person name="Cheng J.X."/>
            <person name="Dai P.F."/>
            <person name="Guo W.B."/>
            <person name="Han X.H."/>
            <person name="Huang E.J."/>
            <person name="Li L.F."/>
            <person name="Wei W."/>
            <person name="Gao Y.C."/>
            <person name="Liu J.Z."/>
            <person name="Shao H.Z."/>
            <person name="Wang X."/>
            <person name="Wang C.C."/>
            <person name="Yang T.C."/>
            <person name="Huo Q.B."/>
            <person name="Li W."/>
            <person name="Chen H.Y."/>
            <person name="Chen S.E."/>
            <person name="Zhou L.G."/>
            <person name="Ni X.B."/>
            <person name="Tian J.H."/>
            <person name="Sheng Y."/>
            <person name="Liu T."/>
            <person name="Pan Y.S."/>
            <person name="Xia L.Y."/>
            <person name="Li J."/>
            <person name="Zhao F."/>
            <person name="Cao W.C."/>
        </authorList>
    </citation>
    <scope>NUCLEOTIDE SEQUENCE</scope>
    <source>
        <strain evidence="4">Rsan-2018</strain>
    </source>
</reference>
<evidence type="ECO:0000313" key="5">
    <source>
        <dbReference type="Proteomes" id="UP000821837"/>
    </source>
</evidence>
<evidence type="ECO:0000256" key="1">
    <source>
        <dbReference type="PROSITE-ProRule" id="PRU10007"/>
    </source>
</evidence>
<dbReference type="InterPro" id="IPR029510">
    <property type="entry name" value="Ald_DH_CS_GLU"/>
</dbReference>
<comment type="caution">
    <text evidence="4">The sequence shown here is derived from an EMBL/GenBank/DDBJ whole genome shotgun (WGS) entry which is preliminary data.</text>
</comment>
<gene>
    <name evidence="4" type="ORF">HPB52_006860</name>
</gene>
<organism evidence="4 5">
    <name type="scientific">Rhipicephalus sanguineus</name>
    <name type="common">Brown dog tick</name>
    <name type="synonym">Ixodes sanguineus</name>
    <dbReference type="NCBI Taxonomy" id="34632"/>
    <lineage>
        <taxon>Eukaryota</taxon>
        <taxon>Metazoa</taxon>
        <taxon>Ecdysozoa</taxon>
        <taxon>Arthropoda</taxon>
        <taxon>Chelicerata</taxon>
        <taxon>Arachnida</taxon>
        <taxon>Acari</taxon>
        <taxon>Parasitiformes</taxon>
        <taxon>Ixodida</taxon>
        <taxon>Ixodoidea</taxon>
        <taxon>Ixodidae</taxon>
        <taxon>Rhipicephalinae</taxon>
        <taxon>Rhipicephalus</taxon>
        <taxon>Rhipicephalus</taxon>
    </lineage>
</organism>
<feature type="active site" evidence="1">
    <location>
        <position position="15"/>
    </location>
</feature>
<proteinExistence type="inferred from homology"/>
<sequence length="68" mass="7898">MSSCAAPYFKRVSLELGGKSPLILFADCDLDPVVRQGMNKTWHDGDEWRRCQRLDDKLQRYGVRAQRL</sequence>
<evidence type="ECO:0000256" key="2">
    <source>
        <dbReference type="RuleBase" id="RU003345"/>
    </source>
</evidence>
<dbReference type="Gene3D" id="3.40.605.10">
    <property type="entry name" value="Aldehyde Dehydrogenase, Chain A, domain 1"/>
    <property type="match status" value="1"/>
</dbReference>
<dbReference type="PROSITE" id="PS00687">
    <property type="entry name" value="ALDEHYDE_DEHYDR_GLU"/>
    <property type="match status" value="1"/>
</dbReference>
<dbReference type="InterPro" id="IPR015590">
    <property type="entry name" value="Aldehyde_DH_dom"/>
</dbReference>
<dbReference type="InterPro" id="IPR016161">
    <property type="entry name" value="Ald_DH/histidinol_DH"/>
</dbReference>
<dbReference type="Proteomes" id="UP000821837">
    <property type="component" value="Chromosome 10"/>
</dbReference>
<comment type="similarity">
    <text evidence="2">Belongs to the aldehyde dehydrogenase family.</text>
</comment>